<comment type="similarity">
    <text evidence="6">Belongs to the azoreductase type 1 family.</text>
</comment>
<keyword evidence="4 6" id="KW-0520">NAD</keyword>
<comment type="subunit">
    <text evidence="6">Homodimer.</text>
</comment>
<dbReference type="EC" id="1.7.1.17" evidence="6"/>
<evidence type="ECO:0000313" key="9">
    <source>
        <dbReference type="Proteomes" id="UP000092695"/>
    </source>
</evidence>
<dbReference type="STRING" id="1548547.BA177_16190"/>
<evidence type="ECO:0000256" key="1">
    <source>
        <dbReference type="ARBA" id="ARBA00022630"/>
    </source>
</evidence>
<evidence type="ECO:0000256" key="5">
    <source>
        <dbReference type="ARBA" id="ARBA00048542"/>
    </source>
</evidence>
<proteinExistence type="inferred from homology"/>
<dbReference type="OrthoDB" id="9787136at2"/>
<keyword evidence="1 6" id="KW-0285">Flavoprotein</keyword>
<evidence type="ECO:0000259" key="7">
    <source>
        <dbReference type="Pfam" id="PF02525"/>
    </source>
</evidence>
<keyword evidence="2 6" id="KW-0288">FMN</keyword>
<evidence type="ECO:0000313" key="8">
    <source>
        <dbReference type="EMBL" id="ANO52519.1"/>
    </source>
</evidence>
<comment type="catalytic activity">
    <reaction evidence="6">
        <text>2 a quinone + NADH + H(+) = 2 a 1,4-benzosemiquinone + NAD(+)</text>
        <dbReference type="Rhea" id="RHEA:65952"/>
        <dbReference type="ChEBI" id="CHEBI:15378"/>
        <dbReference type="ChEBI" id="CHEBI:57540"/>
        <dbReference type="ChEBI" id="CHEBI:57945"/>
        <dbReference type="ChEBI" id="CHEBI:132124"/>
        <dbReference type="ChEBI" id="CHEBI:134225"/>
    </reaction>
</comment>
<comment type="function">
    <text evidence="6">Quinone reductase that provides resistance to thiol-specific stress caused by electrophilic quinones.</text>
</comment>
<comment type="caution">
    <text evidence="6">Lacks conserved residue(s) required for the propagation of feature annotation.</text>
</comment>
<comment type="catalytic activity">
    <reaction evidence="5">
        <text>N,N-dimethyl-1,4-phenylenediamine + anthranilate + 2 NAD(+) = 2-(4-dimethylaminophenyl)diazenylbenzoate + 2 NADH + 2 H(+)</text>
        <dbReference type="Rhea" id="RHEA:55872"/>
        <dbReference type="ChEBI" id="CHEBI:15378"/>
        <dbReference type="ChEBI" id="CHEBI:15783"/>
        <dbReference type="ChEBI" id="CHEBI:16567"/>
        <dbReference type="ChEBI" id="CHEBI:57540"/>
        <dbReference type="ChEBI" id="CHEBI:57945"/>
        <dbReference type="ChEBI" id="CHEBI:71579"/>
        <dbReference type="EC" id="1.7.1.17"/>
    </reaction>
    <physiologicalReaction direction="right-to-left" evidence="5">
        <dbReference type="Rhea" id="RHEA:55874"/>
    </physiologicalReaction>
</comment>
<dbReference type="HAMAP" id="MF_01216">
    <property type="entry name" value="Azoreductase_type1"/>
    <property type="match status" value="1"/>
</dbReference>
<dbReference type="PANTHER" id="PTHR43741">
    <property type="entry name" value="FMN-DEPENDENT NADH-AZOREDUCTASE 1"/>
    <property type="match status" value="1"/>
</dbReference>
<dbReference type="GO" id="GO:0009055">
    <property type="term" value="F:electron transfer activity"/>
    <property type="evidence" value="ECO:0007669"/>
    <property type="project" value="UniProtKB-UniRule"/>
</dbReference>
<reference evidence="8 9" key="1">
    <citation type="submission" date="2016-06" db="EMBL/GenBank/DDBJ databases">
        <title>Complete genome sequence of a deep-branching marine Gamma Proteobacterium Woeseia oceani type strain XK5.</title>
        <authorList>
            <person name="Mu D."/>
            <person name="Du Z."/>
        </authorList>
    </citation>
    <scope>NUCLEOTIDE SEQUENCE [LARGE SCALE GENOMIC DNA]</scope>
    <source>
        <strain evidence="8 9">XK5</strain>
    </source>
</reference>
<evidence type="ECO:0000256" key="3">
    <source>
        <dbReference type="ARBA" id="ARBA00023002"/>
    </source>
</evidence>
<evidence type="ECO:0000256" key="2">
    <source>
        <dbReference type="ARBA" id="ARBA00022643"/>
    </source>
</evidence>
<dbReference type="GO" id="GO:0016652">
    <property type="term" value="F:oxidoreductase activity, acting on NAD(P)H as acceptor"/>
    <property type="evidence" value="ECO:0007669"/>
    <property type="project" value="UniProtKB-UniRule"/>
</dbReference>
<dbReference type="GO" id="GO:0010181">
    <property type="term" value="F:FMN binding"/>
    <property type="evidence" value="ECO:0007669"/>
    <property type="project" value="UniProtKB-UniRule"/>
</dbReference>
<dbReference type="Pfam" id="PF02525">
    <property type="entry name" value="Flavodoxin_2"/>
    <property type="match status" value="1"/>
</dbReference>
<evidence type="ECO:0000256" key="6">
    <source>
        <dbReference type="HAMAP-Rule" id="MF_01216"/>
    </source>
</evidence>
<dbReference type="RefSeq" id="WP_068617921.1">
    <property type="nucleotide sequence ID" value="NZ_CP016268.1"/>
</dbReference>
<dbReference type="PANTHER" id="PTHR43741:SF2">
    <property type="entry name" value="FMN-DEPENDENT NADH:QUINONE OXIDOREDUCTASE"/>
    <property type="match status" value="1"/>
</dbReference>
<feature type="domain" description="Flavodoxin-like fold" evidence="7">
    <location>
        <begin position="12"/>
        <end position="201"/>
    </location>
</feature>
<dbReference type="InterPro" id="IPR003680">
    <property type="entry name" value="Flavodoxin_fold"/>
</dbReference>
<keyword evidence="9" id="KW-1185">Reference proteome</keyword>
<protein>
    <recommendedName>
        <fullName evidence="6">FMN dependent NADH:quinone oxidoreductase</fullName>
        <ecNumber evidence="6">1.6.5.-</ecNumber>
    </recommendedName>
    <alternativeName>
        <fullName evidence="6">Azo-dye reductase</fullName>
    </alternativeName>
    <alternativeName>
        <fullName evidence="6">FMN-dependent NADH-azo compound oxidoreductase</fullName>
    </alternativeName>
    <alternativeName>
        <fullName evidence="6">FMN-dependent NADH-azoreductase</fullName>
        <ecNumber evidence="6">1.7.1.17</ecNumber>
    </alternativeName>
</protein>
<dbReference type="GO" id="GO:0016655">
    <property type="term" value="F:oxidoreductase activity, acting on NAD(P)H, quinone or similar compound as acceptor"/>
    <property type="evidence" value="ECO:0007669"/>
    <property type="project" value="InterPro"/>
</dbReference>
<feature type="binding site" evidence="6">
    <location>
        <position position="19"/>
    </location>
    <ligand>
        <name>FMN</name>
        <dbReference type="ChEBI" id="CHEBI:58210"/>
    </ligand>
</feature>
<dbReference type="SUPFAM" id="SSF52218">
    <property type="entry name" value="Flavoproteins"/>
    <property type="match status" value="1"/>
</dbReference>
<dbReference type="Gene3D" id="3.40.50.360">
    <property type="match status" value="1"/>
</dbReference>
<feature type="binding site" evidence="6">
    <location>
        <begin position="25"/>
        <end position="27"/>
    </location>
    <ligand>
        <name>FMN</name>
        <dbReference type="ChEBI" id="CHEBI:58210"/>
    </ligand>
</feature>
<dbReference type="InterPro" id="IPR029039">
    <property type="entry name" value="Flavoprotein-like_sf"/>
</dbReference>
<dbReference type="EC" id="1.6.5.-" evidence="6"/>
<dbReference type="Proteomes" id="UP000092695">
    <property type="component" value="Chromosome"/>
</dbReference>
<name>A0A193LJE5_9GAMM</name>
<evidence type="ECO:0000256" key="4">
    <source>
        <dbReference type="ARBA" id="ARBA00023027"/>
    </source>
</evidence>
<accession>A0A193LJE5</accession>
<organism evidence="8 9">
    <name type="scientific">Woeseia oceani</name>
    <dbReference type="NCBI Taxonomy" id="1548547"/>
    <lineage>
        <taxon>Bacteria</taxon>
        <taxon>Pseudomonadati</taxon>
        <taxon>Pseudomonadota</taxon>
        <taxon>Gammaproteobacteria</taxon>
        <taxon>Woeseiales</taxon>
        <taxon>Woeseiaceae</taxon>
        <taxon>Woeseia</taxon>
    </lineage>
</organism>
<keyword evidence="3 6" id="KW-0560">Oxidoreductase</keyword>
<comment type="function">
    <text evidence="6">Also exhibits azoreductase activity. Catalyzes the reductive cleavage of the azo bond in aromatic azo compounds to the corresponding amines.</text>
</comment>
<dbReference type="AlphaFoldDB" id="A0A193LJE5"/>
<dbReference type="KEGG" id="woc:BA177_16190"/>
<dbReference type="InterPro" id="IPR050104">
    <property type="entry name" value="FMN-dep_NADH:Q_OxRdtase_AzoR1"/>
</dbReference>
<dbReference type="InterPro" id="IPR023048">
    <property type="entry name" value="NADH:quinone_OxRdtase_FMN_depd"/>
</dbReference>
<sequence length="215" mass="23117">MTTTSNESRVLRVLEINASGRHAESVSRRLTGELIETLEQRYGRVQKTSLDVSDGLPLVNEAWIGANFTAAEDRSAAHKDVLAESDRLVQQLLDADVVVIGAPIYNFGVPAGLKAWVDMIARARVTFKYTENGPVGLLNNKKAFVVIASGGVAVNSPVDFATPYLRQVLSFIGIDDVEVIAADQLNIDADAALERARLQIARTATVLPSMASLAA</sequence>
<comment type="cofactor">
    <cofactor evidence="6">
        <name>FMN</name>
        <dbReference type="ChEBI" id="CHEBI:58210"/>
    </cofactor>
    <text evidence="6">Binds 1 FMN per subunit.</text>
</comment>
<gene>
    <name evidence="6" type="primary">azoR</name>
    <name evidence="8" type="ORF">BA177_16190</name>
</gene>
<dbReference type="EMBL" id="CP016268">
    <property type="protein sequence ID" value="ANO52519.1"/>
    <property type="molecule type" value="Genomic_DNA"/>
</dbReference>